<protein>
    <submittedName>
        <fullName evidence="2">Coiled-coil domain containing 137</fullName>
    </submittedName>
</protein>
<dbReference type="Ensembl" id="ENSJJAT00000019208.1">
    <property type="protein sequence ID" value="ENSJJAP00000012724.1"/>
    <property type="gene ID" value="ENSJJAG00000015673.1"/>
</dbReference>
<sequence length="96" mass="10917">MVRARGAAAAPARTAGPGASGRPEPRGQRRGREKKKVNCKPRNQDEQEIPFRLREIMRSRQEMKNPLSNKKRKKEDSFEDTGKGSKRKGARHHCPQ</sequence>
<feature type="compositionally biased region" description="Basic residues" evidence="1">
    <location>
        <begin position="28"/>
        <end position="39"/>
    </location>
</feature>
<reference evidence="2" key="1">
    <citation type="submission" date="2025-08" db="UniProtKB">
        <authorList>
            <consortium name="Ensembl"/>
        </authorList>
    </citation>
    <scope>IDENTIFICATION</scope>
</reference>
<proteinExistence type="predicted"/>
<feature type="compositionally biased region" description="Basic and acidic residues" evidence="1">
    <location>
        <begin position="42"/>
        <end position="63"/>
    </location>
</feature>
<dbReference type="PANTHER" id="PTHR21838">
    <property type="entry name" value="COILED-COIL DOMAIN-CONTAINING PROTEIN 137"/>
    <property type="match status" value="1"/>
</dbReference>
<dbReference type="PANTHER" id="PTHR21838:SF2">
    <property type="entry name" value="COILED-COIL DOMAIN-CONTAINING PROTEIN 137"/>
    <property type="match status" value="1"/>
</dbReference>
<feature type="region of interest" description="Disordered" evidence="1">
    <location>
        <begin position="1"/>
        <end position="96"/>
    </location>
</feature>
<dbReference type="GeneTree" id="ENSGT00390000004169"/>
<feature type="compositionally biased region" description="Basic residues" evidence="1">
    <location>
        <begin position="84"/>
        <end position="96"/>
    </location>
</feature>
<gene>
    <name evidence="2" type="primary">Ccdc137</name>
</gene>
<accession>A0A8C5KRY2</accession>
<name>A0A8C5KRY2_JACJA</name>
<reference evidence="2" key="2">
    <citation type="submission" date="2025-09" db="UniProtKB">
        <authorList>
            <consortium name="Ensembl"/>
        </authorList>
    </citation>
    <scope>IDENTIFICATION</scope>
</reference>
<dbReference type="AlphaFoldDB" id="A0A8C5KRY2"/>
<feature type="compositionally biased region" description="Basic and acidic residues" evidence="1">
    <location>
        <begin position="74"/>
        <end position="83"/>
    </location>
</feature>
<organism evidence="2 3">
    <name type="scientific">Jaculus jaculus</name>
    <name type="common">Lesser Egyptian jerboa</name>
    <dbReference type="NCBI Taxonomy" id="51337"/>
    <lineage>
        <taxon>Eukaryota</taxon>
        <taxon>Metazoa</taxon>
        <taxon>Chordata</taxon>
        <taxon>Craniata</taxon>
        <taxon>Vertebrata</taxon>
        <taxon>Euteleostomi</taxon>
        <taxon>Mammalia</taxon>
        <taxon>Eutheria</taxon>
        <taxon>Euarchontoglires</taxon>
        <taxon>Glires</taxon>
        <taxon>Rodentia</taxon>
        <taxon>Myomorpha</taxon>
        <taxon>Dipodoidea</taxon>
        <taxon>Dipodidae</taxon>
        <taxon>Dipodinae</taxon>
        <taxon>Jaculus</taxon>
    </lineage>
</organism>
<feature type="compositionally biased region" description="Low complexity" evidence="1">
    <location>
        <begin position="1"/>
        <end position="22"/>
    </location>
</feature>
<keyword evidence="3" id="KW-1185">Reference proteome</keyword>
<evidence type="ECO:0000313" key="2">
    <source>
        <dbReference type="Ensembl" id="ENSJJAP00000012724.1"/>
    </source>
</evidence>
<dbReference type="GO" id="GO:0005634">
    <property type="term" value="C:nucleus"/>
    <property type="evidence" value="ECO:0007669"/>
    <property type="project" value="TreeGrafter"/>
</dbReference>
<dbReference type="InterPro" id="IPR026680">
    <property type="entry name" value="CCDC137"/>
</dbReference>
<dbReference type="Proteomes" id="UP000694385">
    <property type="component" value="Unassembled WGS sequence"/>
</dbReference>
<evidence type="ECO:0000313" key="3">
    <source>
        <dbReference type="Proteomes" id="UP000694385"/>
    </source>
</evidence>
<evidence type="ECO:0000256" key="1">
    <source>
        <dbReference type="SAM" id="MobiDB-lite"/>
    </source>
</evidence>